<dbReference type="InterPro" id="IPR050951">
    <property type="entry name" value="Retrovirus_Pol_polyprotein"/>
</dbReference>
<dbReference type="Proteomes" id="UP000507470">
    <property type="component" value="Unassembled WGS sequence"/>
</dbReference>
<dbReference type="Pfam" id="PF17919">
    <property type="entry name" value="RT_RNaseH_2"/>
    <property type="match status" value="1"/>
</dbReference>
<sequence>MEDTSEEEYSEDEFLGSTVNHLRTVKKINVHKIGDKAITVPVMMNDVQVKREPDNCKAPESKEVVRSFLGMIGCLSKFIPRYTVLTAPLRELTKKEVKFKWGKQENEAFKKLKDSITDEKKMTFFDPKRPIIVRTEASYHEGLSAGLFQRTAKGLQPVHFISRSMTDTEKR</sequence>
<evidence type="ECO:0000256" key="1">
    <source>
        <dbReference type="ARBA" id="ARBA00023268"/>
    </source>
</evidence>
<evidence type="ECO:0000259" key="2">
    <source>
        <dbReference type="Pfam" id="PF17919"/>
    </source>
</evidence>
<proteinExistence type="predicted"/>
<feature type="domain" description="Reverse transcriptase/retrotransposon-derived protein RNase H-like" evidence="2">
    <location>
        <begin position="101"/>
        <end position="171"/>
    </location>
</feature>
<name>A0A6J8AJV8_MYTCO</name>
<dbReference type="SUPFAM" id="SSF56672">
    <property type="entry name" value="DNA/RNA polymerases"/>
    <property type="match status" value="1"/>
</dbReference>
<reference evidence="3 4" key="1">
    <citation type="submission" date="2020-06" db="EMBL/GenBank/DDBJ databases">
        <authorList>
            <person name="Li R."/>
            <person name="Bekaert M."/>
        </authorList>
    </citation>
    <scope>NUCLEOTIDE SEQUENCE [LARGE SCALE GENOMIC DNA]</scope>
    <source>
        <strain evidence="4">wild</strain>
    </source>
</reference>
<dbReference type="InterPro" id="IPR043128">
    <property type="entry name" value="Rev_trsase/Diguanyl_cyclase"/>
</dbReference>
<dbReference type="OrthoDB" id="10068564at2759"/>
<dbReference type="InterPro" id="IPR041577">
    <property type="entry name" value="RT_RNaseH_2"/>
</dbReference>
<dbReference type="AlphaFoldDB" id="A0A6J8AJV8"/>
<dbReference type="Gene3D" id="3.30.70.270">
    <property type="match status" value="1"/>
</dbReference>
<dbReference type="InterPro" id="IPR043502">
    <property type="entry name" value="DNA/RNA_pol_sf"/>
</dbReference>
<evidence type="ECO:0000313" key="4">
    <source>
        <dbReference type="Proteomes" id="UP000507470"/>
    </source>
</evidence>
<evidence type="ECO:0000313" key="3">
    <source>
        <dbReference type="EMBL" id="CAC5368593.1"/>
    </source>
</evidence>
<keyword evidence="4" id="KW-1185">Reference proteome</keyword>
<accession>A0A6J8AJV8</accession>
<protein>
    <recommendedName>
        <fullName evidence="2">Reverse transcriptase/retrotransposon-derived protein RNase H-like domain-containing protein</fullName>
    </recommendedName>
</protein>
<dbReference type="FunFam" id="3.30.70.270:FF:000020">
    <property type="entry name" value="Transposon Tf2-6 polyprotein-like Protein"/>
    <property type="match status" value="1"/>
</dbReference>
<keyword evidence="1" id="KW-0511">Multifunctional enzyme</keyword>
<dbReference type="EMBL" id="CACVKT020001495">
    <property type="protein sequence ID" value="CAC5368593.1"/>
    <property type="molecule type" value="Genomic_DNA"/>
</dbReference>
<dbReference type="PANTHER" id="PTHR37984:SF5">
    <property type="entry name" value="PROTEIN NYNRIN-LIKE"/>
    <property type="match status" value="1"/>
</dbReference>
<dbReference type="GO" id="GO:0003824">
    <property type="term" value="F:catalytic activity"/>
    <property type="evidence" value="ECO:0007669"/>
    <property type="project" value="UniProtKB-KW"/>
</dbReference>
<dbReference type="PANTHER" id="PTHR37984">
    <property type="entry name" value="PROTEIN CBG26694"/>
    <property type="match status" value="1"/>
</dbReference>
<gene>
    <name evidence="3" type="ORF">MCOR_8088</name>
</gene>
<organism evidence="3 4">
    <name type="scientific">Mytilus coruscus</name>
    <name type="common">Sea mussel</name>
    <dbReference type="NCBI Taxonomy" id="42192"/>
    <lineage>
        <taxon>Eukaryota</taxon>
        <taxon>Metazoa</taxon>
        <taxon>Spiralia</taxon>
        <taxon>Lophotrochozoa</taxon>
        <taxon>Mollusca</taxon>
        <taxon>Bivalvia</taxon>
        <taxon>Autobranchia</taxon>
        <taxon>Pteriomorphia</taxon>
        <taxon>Mytilida</taxon>
        <taxon>Mytiloidea</taxon>
        <taxon>Mytilidae</taxon>
        <taxon>Mytilinae</taxon>
        <taxon>Mytilus</taxon>
    </lineage>
</organism>